<feature type="signal peptide" evidence="2">
    <location>
        <begin position="1"/>
        <end position="28"/>
    </location>
</feature>
<dbReference type="EMBL" id="JBBWUH010000006">
    <property type="protein sequence ID" value="KAK8163880.1"/>
    <property type="molecule type" value="Genomic_DNA"/>
</dbReference>
<protein>
    <recommendedName>
        <fullName evidence="5">Secreted protein</fullName>
    </recommendedName>
</protein>
<feature type="chain" id="PRO_5046973802" description="Secreted protein" evidence="2">
    <location>
        <begin position="29"/>
        <end position="106"/>
    </location>
</feature>
<accession>A0ABR1XQE4</accession>
<evidence type="ECO:0008006" key="5">
    <source>
        <dbReference type="Google" id="ProtNLM"/>
    </source>
</evidence>
<gene>
    <name evidence="3" type="ORF">IWX90DRAFT_435382</name>
</gene>
<evidence type="ECO:0000256" key="1">
    <source>
        <dbReference type="SAM" id="MobiDB-lite"/>
    </source>
</evidence>
<sequence length="106" mass="11406">MWERGGVVVVVVVVVVVICGQRVEEVWSGSVRARYLASAAAARHTTHDDNGPRQARARARKASAVGSRWLDDALGGVRVPGRRGSQTDDGRGSEDRGWLGEVRGEV</sequence>
<feature type="region of interest" description="Disordered" evidence="1">
    <location>
        <begin position="76"/>
        <end position="106"/>
    </location>
</feature>
<keyword evidence="4" id="KW-1185">Reference proteome</keyword>
<feature type="compositionally biased region" description="Basic and acidic residues" evidence="1">
    <location>
        <begin position="85"/>
        <end position="106"/>
    </location>
</feature>
<evidence type="ECO:0000256" key="2">
    <source>
        <dbReference type="SAM" id="SignalP"/>
    </source>
</evidence>
<evidence type="ECO:0000313" key="4">
    <source>
        <dbReference type="Proteomes" id="UP001456524"/>
    </source>
</evidence>
<dbReference type="Proteomes" id="UP001456524">
    <property type="component" value="Unassembled WGS sequence"/>
</dbReference>
<evidence type="ECO:0000313" key="3">
    <source>
        <dbReference type="EMBL" id="KAK8163880.1"/>
    </source>
</evidence>
<name>A0ABR1XQE4_9PEZI</name>
<feature type="region of interest" description="Disordered" evidence="1">
    <location>
        <begin position="42"/>
        <end position="64"/>
    </location>
</feature>
<comment type="caution">
    <text evidence="3">The sequence shown here is derived from an EMBL/GenBank/DDBJ whole genome shotgun (WGS) entry which is preliminary data.</text>
</comment>
<keyword evidence="2" id="KW-0732">Signal</keyword>
<reference evidence="3 4" key="1">
    <citation type="journal article" date="2022" name="G3 (Bethesda)">
        <title>Enemy or ally: a genomic approach to elucidate the lifestyle of Phyllosticta citrichinaensis.</title>
        <authorList>
            <person name="Buijs V.A."/>
            <person name="Groenewald J.Z."/>
            <person name="Haridas S."/>
            <person name="LaButti K.M."/>
            <person name="Lipzen A."/>
            <person name="Martin F.M."/>
            <person name="Barry K."/>
            <person name="Grigoriev I.V."/>
            <person name="Crous P.W."/>
            <person name="Seidl M.F."/>
        </authorList>
    </citation>
    <scope>NUCLEOTIDE SEQUENCE [LARGE SCALE GENOMIC DNA]</scope>
    <source>
        <strain evidence="3 4">CBS 129764</strain>
    </source>
</reference>
<proteinExistence type="predicted"/>
<organism evidence="3 4">
    <name type="scientific">Phyllosticta citrichinensis</name>
    <dbReference type="NCBI Taxonomy" id="1130410"/>
    <lineage>
        <taxon>Eukaryota</taxon>
        <taxon>Fungi</taxon>
        <taxon>Dikarya</taxon>
        <taxon>Ascomycota</taxon>
        <taxon>Pezizomycotina</taxon>
        <taxon>Dothideomycetes</taxon>
        <taxon>Dothideomycetes incertae sedis</taxon>
        <taxon>Botryosphaeriales</taxon>
        <taxon>Phyllostictaceae</taxon>
        <taxon>Phyllosticta</taxon>
    </lineage>
</organism>